<dbReference type="Proteomes" id="UP000316304">
    <property type="component" value="Unassembled WGS sequence"/>
</dbReference>
<evidence type="ECO:0000313" key="2">
    <source>
        <dbReference type="EMBL" id="TWU10279.1"/>
    </source>
</evidence>
<keyword evidence="3" id="KW-1185">Reference proteome</keyword>
<name>A0A5C6BG89_9BACT</name>
<dbReference type="EMBL" id="SJPT01000020">
    <property type="protein sequence ID" value="TWU10279.1"/>
    <property type="molecule type" value="Genomic_DNA"/>
</dbReference>
<keyword evidence="1" id="KW-0472">Membrane</keyword>
<organism evidence="2 3">
    <name type="scientific">Novipirellula galeiformis</name>
    <dbReference type="NCBI Taxonomy" id="2528004"/>
    <lineage>
        <taxon>Bacteria</taxon>
        <taxon>Pseudomonadati</taxon>
        <taxon>Planctomycetota</taxon>
        <taxon>Planctomycetia</taxon>
        <taxon>Pirellulales</taxon>
        <taxon>Pirellulaceae</taxon>
        <taxon>Novipirellula</taxon>
    </lineage>
</organism>
<proteinExistence type="predicted"/>
<sequence length="139" mass="14883">MARFQMETTWAVLGQRRRSPTEVLGMNERRRPIRVADLLWLSTFVALALAIAVPAYRFASDANHNVAFIPHGLVGPIGMLATICVILLPCLHLLLGIALIRVRGSIVTDAIALVILLDAIPSGFAAASIGRACAMQIAG</sequence>
<evidence type="ECO:0000313" key="3">
    <source>
        <dbReference type="Proteomes" id="UP000316304"/>
    </source>
</evidence>
<keyword evidence="1" id="KW-0812">Transmembrane</keyword>
<accession>A0A5C6BG89</accession>
<protein>
    <submittedName>
        <fullName evidence="2">Uncharacterized protein</fullName>
    </submittedName>
</protein>
<feature type="transmembrane region" description="Helical" evidence="1">
    <location>
        <begin position="38"/>
        <end position="59"/>
    </location>
</feature>
<dbReference type="AlphaFoldDB" id="A0A5C6BG89"/>
<gene>
    <name evidence="2" type="ORF">Pla52o_57350</name>
</gene>
<keyword evidence="1" id="KW-1133">Transmembrane helix</keyword>
<comment type="caution">
    <text evidence="2">The sequence shown here is derived from an EMBL/GenBank/DDBJ whole genome shotgun (WGS) entry which is preliminary data.</text>
</comment>
<feature type="transmembrane region" description="Helical" evidence="1">
    <location>
        <begin position="79"/>
        <end position="100"/>
    </location>
</feature>
<evidence type="ECO:0000256" key="1">
    <source>
        <dbReference type="SAM" id="Phobius"/>
    </source>
</evidence>
<reference evidence="2 3" key="1">
    <citation type="submission" date="2019-02" db="EMBL/GenBank/DDBJ databases">
        <title>Deep-cultivation of Planctomycetes and their phenomic and genomic characterization uncovers novel biology.</title>
        <authorList>
            <person name="Wiegand S."/>
            <person name="Jogler M."/>
            <person name="Boedeker C."/>
            <person name="Pinto D."/>
            <person name="Vollmers J."/>
            <person name="Rivas-Marin E."/>
            <person name="Kohn T."/>
            <person name="Peeters S.H."/>
            <person name="Heuer A."/>
            <person name="Rast P."/>
            <person name="Oberbeckmann S."/>
            <person name="Bunk B."/>
            <person name="Jeske O."/>
            <person name="Meyerdierks A."/>
            <person name="Storesund J.E."/>
            <person name="Kallscheuer N."/>
            <person name="Luecker S."/>
            <person name="Lage O.M."/>
            <person name="Pohl T."/>
            <person name="Merkel B.J."/>
            <person name="Hornburger P."/>
            <person name="Mueller R.-W."/>
            <person name="Bruemmer F."/>
            <person name="Labrenz M."/>
            <person name="Spormann A.M."/>
            <person name="Op Den Camp H."/>
            <person name="Overmann J."/>
            <person name="Amann R."/>
            <person name="Jetten M.S.M."/>
            <person name="Mascher T."/>
            <person name="Medema M.H."/>
            <person name="Devos D.P."/>
            <person name="Kaster A.-K."/>
            <person name="Ovreas L."/>
            <person name="Rohde M."/>
            <person name="Galperin M.Y."/>
            <person name="Jogler C."/>
        </authorList>
    </citation>
    <scope>NUCLEOTIDE SEQUENCE [LARGE SCALE GENOMIC DNA]</scope>
    <source>
        <strain evidence="2 3">Pla52o</strain>
    </source>
</reference>